<feature type="domain" description="Carrier" evidence="4">
    <location>
        <begin position="3094"/>
        <end position="3169"/>
    </location>
</feature>
<dbReference type="InterPro" id="IPR042099">
    <property type="entry name" value="ANL_N_sf"/>
</dbReference>
<dbReference type="InterPro" id="IPR020806">
    <property type="entry name" value="PKS_PP-bd"/>
</dbReference>
<dbReference type="RefSeq" id="WP_169224893.1">
    <property type="nucleotide sequence ID" value="NZ_JABBGC010000001.1"/>
</dbReference>
<dbReference type="FunFam" id="3.40.50.980:FF:000001">
    <property type="entry name" value="Non-ribosomal peptide synthetase"/>
    <property type="match status" value="2"/>
</dbReference>
<dbReference type="InterPro" id="IPR025110">
    <property type="entry name" value="AMP-bd_C"/>
</dbReference>
<dbReference type="FunFam" id="2.30.38.10:FF:000001">
    <property type="entry name" value="Non-ribosomal peptide synthetase PvdI"/>
    <property type="match status" value="1"/>
</dbReference>
<dbReference type="Gene3D" id="1.10.1200.10">
    <property type="entry name" value="ACP-like"/>
    <property type="match status" value="5"/>
</dbReference>
<evidence type="ECO:0000256" key="1">
    <source>
        <dbReference type="ARBA" id="ARBA00001957"/>
    </source>
</evidence>
<evidence type="ECO:0000313" key="6">
    <source>
        <dbReference type="Proteomes" id="UP000583266"/>
    </source>
</evidence>
<dbReference type="Pfam" id="PF00668">
    <property type="entry name" value="Condensation"/>
    <property type="match status" value="5"/>
</dbReference>
<dbReference type="Gene3D" id="3.40.50.980">
    <property type="match status" value="4"/>
</dbReference>
<dbReference type="Gene3D" id="3.40.50.12780">
    <property type="entry name" value="N-terminal domain of ligase-like"/>
    <property type="match status" value="3"/>
</dbReference>
<dbReference type="PROSITE" id="PS00455">
    <property type="entry name" value="AMP_BINDING"/>
    <property type="match status" value="5"/>
</dbReference>
<sequence length="5276" mass="589204">MKELLQDISKHNIVLEVVAGELKVYAGQTDIDPALIAEIRKYKPQLIQLLQGGNPSEAEPLVPKSASAESYPLSAAQQGVWMLSRTGEGSVAYNMPGVFRIEGPLETSRLEEAFNRVVQQYEILRTVFREDNKGAVKQYVAAPETLLSLIPITDLREEQDAASALTAGVQLLVDHEFDLAKGPLFRTGLFHLATDSWVLVVVMHHIICDGWSVGILMKQLMLFYDASVGNVNGPELQYRDFAMHQRQQLSSGAMEEQRLYWRQQLEGITVADLRGDKLRPLYRTYHGGSIKSHINKETFRAVKDICLEKKTTAFMGLVTIVNILLSRYTGEQDLVLGVPVSGRKQVQLESQIGLFAHVLPLRTVMADDQVFADVLQAVAGGVIEMYAHQDYPLEYIIDDLNISWERNRNPLFDIVVTFRDEELSQQQDSGALQVSACDIAIGQHQVKFDLVFNFLEKDGGVVLTLEYNSDVYTATFAEQLSGHFQQLLGSIAQTPAAPVARLDMIGKAEQQELLEVFNQTAAPYDIDNTVIALFETQVAQSPENILLVNDGRSFTYGEVNRLANQLASYLKIHHQLQEGDIAGIMLDRTEWMTTAVLSILKTGAAYLPIDPEYPEDRIRYMITDSRCKVVIDHHFIRQFEAGITKCSDTNPVRSLSSNTPAYVIYTSGSTGKPKGVVVGHRSLMNLCAWHIGTFAVTAQDKATLYASFSFDAAVWEFFPYIISGAALHLLAGDIRVKTAELSEYLSAHQITICFLPTGVGEQLIQHHNQPAGLRCLLLGGDKLNLFEARPYRIFNNYGPTECTVVATYTEVRQYEPNIPIGKPVFNTRILILDKHHQLCPVGVTGEICITGDALAIGYLYQEELTSQKFVPHPFHAGERMYKTGDLGCWRRDGNILFLGRTGQQVKVRGFRIEKGEIEHALLSHPSVTGGHVSVREQELVVYFTATEILSPVSLKDYLEKLLPLYMLPAYYVQLDTFPLTTNGKIDERRLPEPSQVAAGHQREMIAPRTESEQTLLEIWQKVLKHENISVTDNFFLTGGQSLKAARLISEVQEKLGLRLSLQEVFSYPVLEQQAALLNGKQHVTAEEKIIPVTDQENYPLSSSQERIWMASRTAAGSAAYHVPGVYLLEGIPDLAALQSAFDTLAARHEILRTVFRSDETGDIRQWVTSADNISVPVVYHAQYEGDEAQLKAAIALELARPFDLETGPLLRVNVFRKNEAAHIVVCVMHHIIADGWSVAVMNSETGMLYEAMLKGRSDFRLPPLPLQYRDFAAWQQRSLASGAMDGHRQYWMQQLGGGQVVLELPADRPRPPERTYNGDEHTFYLDAVVYRQLSELLRQQECTLFMGVLSAVAVLLYRYTGQPDMVLGTVTSGRELAGLQEQLGCYINTLALKISCGDDMDFNQLLQQVRNTTVGAYEHQQYPFDRLADDLQVRVDRGRNPLFDVMVILQDTVAGPRLHGMGGDVAISPYMEVANDASKVDLSFICIEKDQALEIALKYNTDIFDISTINGFARHLTHLLQQMVSHPATLLHQYDLLPPAEKDRLMTAFNKPVKRDQPEDSVIRMFERQADLTPGASALVFEDKHYTYKELNELANRLAHFLIREHRVEPGDKVAIIAERNDWSIISILGILKAGAAYVPVDTAFPAQRVAFIVEDSSSRVLLDETILNDFKEQTAFYPVSNPDVSVTADNLVYVIYTSGTTGRPKGVMISNAALTDYALGIRDKTNVAACRTFGLVSTIAADLGNTVIYTSLLLGGALHVYTVTAATDAEFMQRQQLDCLKITPSHWKALQEGGVFAPARCLIFGGEPLTVDMLQYLQQHHAACDVYNHYGPTETTIGKLVRRFDLSQPIETISLGWPIGDNQVYILDRYQQLLPEGAMGEICIAGRGLAEGYIHQPALTAGKFIDVAWCPRKLYRTGDQGRRLPDGSISFSGRKDEMLKIRGYSVEPEEIANTLQQCPGITKAVIIPVDNSRQEKELIAYVMASAPVTVGDMHAFLKERLPGYMVPAGFVRIGHIPLTPNGKTDKAALPAPTHIERLSEAAYIAPRNEAEIRLAGIWEKILSAGNIGATDDFFALGGHSLSINRLSAGIHEAFHVKVPLKVLFEKTILEEQAAFIQQSARGKFAHIPVQQNSSRYELSSPQQRLWLLTQTENSGAVYNMSRTWRLTGRLDTELLSKAFLLLLERHEILRTVFVHDAAEGRVQQEVRSPEATGFSLQVTDLRTAAMPAGNLQQLISDQQLKPFDPATGPLLRAAVYRLEEQQWLFIYTMHHIISDGWSMNVLFSELLLCYNALLQQQTPSLVPLRIQYKDYAIWQQQLLHSGALQQQQDYWLSQLSGGWLPLDIPADKPRPPVKSYNGGTISKTITPGASQAFSQLCQEKGTTLFAGLVTALNILLYKYSGQEDIVIGSPVAGREHVDLSEQIGFYVNTLALRTRLNKEDSFLSLLEKVSRDTVAANEHQAYPFDELVRKLNLKREPGRSPLFDVMITLQHQQEKLFNGVTGLQMSPWNDDTAMGSKFDLTFYFTASPHGIELTLEYNSDLFLKSTAVRMAGHLSQLLETVCARPELAIAGLDYLSAGEKEQLLTEFNKPAVDNAANTTLVALFEEQVRQCPNRVAVKFEAEVFSFDALNTAANRLARWLRENYDIRPDDLVAVQLKKGPQMIISLLGVLKSGAAYIPVGYDYPQERVDYILENSQCKILIDESLLAGIAEVLATMDANDLPQVNSPEDLAYVIYTSGSTGRPKGCMLEHRGVVNRLEWMWKAYHYHPDDVILQKTTYTFDVSVWEIFMPLCWGATMVLCGEEDNRDPYRILEIVKQQQVTCMHFVPSMLSSFMGVLEADPEQLTALRSLRLLVTSGEALLPETVRKWYRLAGRPLYNLYGPTEASIDVTAYATTAADTRIPIGKPVDNIQIHILDEAGQLVPVGIAGEICIAGIGVARGYLNNETLTRRSFSDDPFIPGNRMYHTGDIGRWLEDGNIEYIGRRDHQVKIRGYRIETGEIETALLSCEGVESVCVTDRVNSSGEKELLAYVVASLSEAALKQYLHKLLPAYMIPARFIRLERLPLTDSGKVNRRALPLPEDIAAPENNADYVAPATQTAILLAAIWEKLLQRERISATANFFDIGGSSLSVISLGGLIHKNFQVKISLRELFDTPVLEEQARLIQTSARDSFAGLSPVAIQPGYPLSSAQRRLWVLSQFDESSTAYHIPACFYITGEIDVRALQAAFEYVIGRHEILRTVFREDENTSVHQVVLPSQDISFQVALPEMCVSADELGPLIHNGIKQPFDLQSGPLLRASLYRFTAGDGILVFVMHHIISDGWSVDILLNELLEAYRGIREGKVLQMTALPVQYKDYASWQQEQLHNGLLEVSKNYWLERFSGELPVLELPAAKERPVVKTYHGSVVRHEVPGHVLEALRDSNGKGYTLFMKLLATLYALLYRYTGQEDMVIGCPVAGRGHADLEDQIGFYVNTLALRAQFSGSNGYRQLLEQVREITMGAYEHSIYPFDELVDSLDLQRDMSRSPLFDVLIILNKGNAGGSLQVPGATLTPYNSTTHAASKFDMSFVFSEKEDQLELLLEYNTDIYSHSQAVQMCHHWGYLMEAVVAQPDTPLGVLDYLPEKEKQQILEMCEGPVVPYPAETNLVTLFEQQVAASPDETALIFEETVLTYRALNDAAEDMSRYLHSRFHIQTGDNIGIKLERSEQAVIAMLAVLKAGAGCVPVDPRYPEQRVRYILEDSRCKALIDEDILSDFRPGMQYVAGPSSQGSQSSDIAYVVYTSGSTGNPKGCMLQHKGIVNHLWHKLALLQPQAGEALCHCSELYFVGGIWQLWAPLVTGGKVVLCNYEELRDMEKLLEMTRLHHCRILELIPSQVSDYLSYEPDIDLQHLRVLILTGEKLSVPLVERCYAGHPDLHIFNTYGQTECSDVTSFYEVPRGGRRMLVGKPVQHTRNYVLSAAGQLCPVGVSGEVCTSGDGVCPGYAGNAALTASRFVPDPFRPGRMMYKTGDLGRWLPDGNLEVLGRLDNQVKIRGYRIETGDIEHALCEYEGISEAKVLLLEGVTGEKSLVACLVSRTAADITDIRAYLERRLPLYMVPERYVRLERIPLLSNGKIDKRALAVSEGLTTTGTGPVRPMTPVETVLARLWKQLLGELALHPKSHFFGSGGHSLSAVRLMRLIHKTFSVKLSLKEIFEHPLLEQQAILVQRAGKTVYAALRQAPLAENYPLSSAQRRIWVLSQFDNAGAAYNMPGAYHISGMLDTSALEAAFGALIERHEILHTVFRETPQGEVRQYILPEPRFVLYQEDLRGATEAAVEQLVTAEALAPFDLATGPLLRVKLYRLSEQEWLLTCTLHHIITDGWSMGLLVNELWAFYKAFVTGTDNPLTTLELQYKDYAVWQQEQLAEGTLAASRAYWMQRLGGELPVLTLKDKPRPVVKTYHGAALEKEIPAETLQAMLQLDNGEQYTLFMKLLAAFHALLYRYTGQTDIITGTPVAGRDHNDLEGQIGFYVNTVALRAGISGASCYREMLEHTRHITTEAFEHAAYPFDELVDNLHVRRDMSRSPVFDVMIVLQNTDTRHAPLPDDLQITSFAHTPYLVSKFDLTLFFTTVDDKLKMLIEYNIDLFGEDTINSLGNHYISLLNGMLRLPDSPVQDINYLSEAEVVQLTQTFNDTASDHLEYRSVTALFEEKARTVPQQTALHYAGREITYEVLNNEANLLAAWITRKYPLKGNDLVAVLLERSDRLVIAMLAILKTGAAYVPMDTAYPAERINYILEDSQCSLCLDAALFDQFEQERSNLPVASVSIDRQPEELAYVMYTSGSTGLPKGCMVTNDNLQHYVRWASGYYFNGQAPHFGLFTSLSFDLTVTSIYCSLTSGGSLYIYPAEADLTTIFQHTFSKAGGINAIKLTPAHIGLLKYLTLPAEGPLCAIVGGEEVIPEHIAILKNIRPEIKIYNEYGPTETTVGCVVEELREGEPVRIGKPIDNMRMYVLDDNRQLCAVNVTGELYIGGKGVASGYLRRPELTAERFMADPFHEGGRIYKTGDLGRWLQDGTLDFAGRKDEQMKVQGYRIEPGEVENALRRCEGVLDAAVLASPDSQGTKELAAWIVTTAVPDIAMLRSSLGEHLPAYMIPTAYYRIDQIPLTPNGKVDRKRLLAERSWQITPPLSTELPADKIEEMLLEISREIFANTQMSVKDNFFDAGANSIKLIRLLKQINTQFNTALTAVDIFTRPTVSGLATLLRREEVDTAETVLQEAREASDILEETMRHLNLFNDDEN</sequence>
<dbReference type="GO" id="GO:0003824">
    <property type="term" value="F:catalytic activity"/>
    <property type="evidence" value="ECO:0007669"/>
    <property type="project" value="InterPro"/>
</dbReference>
<dbReference type="Gene3D" id="3.30.300.30">
    <property type="match status" value="5"/>
</dbReference>
<protein>
    <submittedName>
        <fullName evidence="5">Amino acid adenylation domain-containing protein</fullName>
    </submittedName>
</protein>
<evidence type="ECO:0000256" key="3">
    <source>
        <dbReference type="ARBA" id="ARBA00022553"/>
    </source>
</evidence>
<reference evidence="5 6" key="1">
    <citation type="submission" date="2020-04" db="EMBL/GenBank/DDBJ databases">
        <title>Chitinophaga sp. G-6-1-13 sp. nov., isolated from soil.</title>
        <authorList>
            <person name="Dahal R.H."/>
            <person name="Chaudhary D.K."/>
        </authorList>
    </citation>
    <scope>NUCLEOTIDE SEQUENCE [LARGE SCALE GENOMIC DNA]</scope>
    <source>
        <strain evidence="5 6">G-6-1-13</strain>
    </source>
</reference>
<comment type="cofactor">
    <cofactor evidence="1">
        <name>pantetheine 4'-phosphate</name>
        <dbReference type="ChEBI" id="CHEBI:47942"/>
    </cofactor>
</comment>
<keyword evidence="2" id="KW-0596">Phosphopantetheine</keyword>
<feature type="domain" description="Carrier" evidence="4">
    <location>
        <begin position="4132"/>
        <end position="4207"/>
    </location>
</feature>
<keyword evidence="6" id="KW-1185">Reference proteome</keyword>
<dbReference type="EMBL" id="JABBGC010000001">
    <property type="protein sequence ID" value="NML37853.1"/>
    <property type="molecule type" value="Genomic_DNA"/>
</dbReference>
<dbReference type="InterPro" id="IPR000873">
    <property type="entry name" value="AMP-dep_synth/lig_dom"/>
</dbReference>
<dbReference type="NCBIfam" id="TIGR01733">
    <property type="entry name" value="AA-adenyl-dom"/>
    <property type="match status" value="5"/>
</dbReference>
<evidence type="ECO:0000256" key="2">
    <source>
        <dbReference type="ARBA" id="ARBA00022450"/>
    </source>
</evidence>
<dbReference type="FunFam" id="3.40.50.12780:FF:000012">
    <property type="entry name" value="Non-ribosomal peptide synthetase"/>
    <property type="match status" value="1"/>
</dbReference>
<dbReference type="InterPro" id="IPR045851">
    <property type="entry name" value="AMP-bd_C_sf"/>
</dbReference>
<dbReference type="GO" id="GO:0044550">
    <property type="term" value="P:secondary metabolite biosynthetic process"/>
    <property type="evidence" value="ECO:0007669"/>
    <property type="project" value="TreeGrafter"/>
</dbReference>
<dbReference type="Pfam" id="PF13193">
    <property type="entry name" value="AMP-binding_C"/>
    <property type="match status" value="2"/>
</dbReference>
<dbReference type="InterPro" id="IPR036736">
    <property type="entry name" value="ACP-like_sf"/>
</dbReference>
<dbReference type="GO" id="GO:0005737">
    <property type="term" value="C:cytoplasm"/>
    <property type="evidence" value="ECO:0007669"/>
    <property type="project" value="TreeGrafter"/>
</dbReference>
<dbReference type="Gene3D" id="1.10.10.1830">
    <property type="entry name" value="Non-ribosomal peptide synthase, adenylation domain"/>
    <property type="match status" value="1"/>
</dbReference>
<dbReference type="SMART" id="SM00823">
    <property type="entry name" value="PKS_PP"/>
    <property type="match status" value="4"/>
</dbReference>
<dbReference type="InterPro" id="IPR006162">
    <property type="entry name" value="Ppantetheine_attach_site"/>
</dbReference>
<dbReference type="SUPFAM" id="SSF56801">
    <property type="entry name" value="Acetyl-CoA synthetase-like"/>
    <property type="match status" value="5"/>
</dbReference>
<dbReference type="GO" id="GO:0043041">
    <property type="term" value="P:amino acid activation for nonribosomal peptide biosynthetic process"/>
    <property type="evidence" value="ECO:0007669"/>
    <property type="project" value="TreeGrafter"/>
</dbReference>
<dbReference type="InterPro" id="IPR023213">
    <property type="entry name" value="CAT-like_dom_sf"/>
</dbReference>
<dbReference type="InterPro" id="IPR001242">
    <property type="entry name" value="Condensation_dom"/>
</dbReference>
<dbReference type="Pfam" id="PF00501">
    <property type="entry name" value="AMP-binding"/>
    <property type="match status" value="5"/>
</dbReference>
<dbReference type="PANTHER" id="PTHR45527:SF1">
    <property type="entry name" value="FATTY ACID SYNTHASE"/>
    <property type="match status" value="1"/>
</dbReference>
<dbReference type="Gene3D" id="3.30.559.10">
    <property type="entry name" value="Chloramphenicol acetyltransferase-like domain"/>
    <property type="match status" value="5"/>
</dbReference>
<keyword evidence="3" id="KW-0597">Phosphoprotein</keyword>
<accession>A0A848GM19</accession>
<proteinExistence type="predicted"/>
<evidence type="ECO:0000259" key="4">
    <source>
        <dbReference type="PROSITE" id="PS50075"/>
    </source>
</evidence>
<dbReference type="GO" id="GO:0072330">
    <property type="term" value="P:monocarboxylic acid biosynthetic process"/>
    <property type="evidence" value="ECO:0007669"/>
    <property type="project" value="UniProtKB-ARBA"/>
</dbReference>
<dbReference type="InterPro" id="IPR010071">
    <property type="entry name" value="AA_adenyl_dom"/>
</dbReference>
<dbReference type="PANTHER" id="PTHR45527">
    <property type="entry name" value="NONRIBOSOMAL PEPTIDE SYNTHETASE"/>
    <property type="match status" value="1"/>
</dbReference>
<feature type="domain" description="Carrier" evidence="4">
    <location>
        <begin position="5167"/>
        <end position="5243"/>
    </location>
</feature>
<dbReference type="FunFam" id="3.40.50.980:FF:000002">
    <property type="entry name" value="Enterobactin synthetase component F"/>
    <property type="match status" value="1"/>
</dbReference>
<dbReference type="GO" id="GO:0031177">
    <property type="term" value="F:phosphopantetheine binding"/>
    <property type="evidence" value="ECO:0007669"/>
    <property type="project" value="InterPro"/>
</dbReference>
<gene>
    <name evidence="5" type="ORF">HHL17_11670</name>
</gene>
<dbReference type="CDD" id="cd19531">
    <property type="entry name" value="LCL_NRPS-like"/>
    <property type="match status" value="5"/>
</dbReference>
<dbReference type="NCBIfam" id="NF003417">
    <property type="entry name" value="PRK04813.1"/>
    <property type="match status" value="5"/>
</dbReference>
<dbReference type="PROSITE" id="PS00012">
    <property type="entry name" value="PHOSPHOPANTETHEINE"/>
    <property type="match status" value="2"/>
</dbReference>
<dbReference type="Gene3D" id="2.30.38.10">
    <property type="entry name" value="Luciferase, Domain 3"/>
    <property type="match status" value="2"/>
</dbReference>
<comment type="caution">
    <text evidence="5">The sequence shown here is derived from an EMBL/GenBank/DDBJ whole genome shotgun (WGS) entry which is preliminary data.</text>
</comment>
<feature type="domain" description="Carrier" evidence="4">
    <location>
        <begin position="1006"/>
        <end position="1081"/>
    </location>
</feature>
<dbReference type="FunFam" id="1.10.1200.10:FF:000016">
    <property type="entry name" value="Non-ribosomal peptide synthase"/>
    <property type="match status" value="1"/>
</dbReference>
<dbReference type="PROSITE" id="PS50075">
    <property type="entry name" value="CARRIER"/>
    <property type="match status" value="5"/>
</dbReference>
<dbReference type="InterPro" id="IPR044894">
    <property type="entry name" value="TubC_N_sf"/>
</dbReference>
<evidence type="ECO:0000313" key="5">
    <source>
        <dbReference type="EMBL" id="NML37853.1"/>
    </source>
</evidence>
<dbReference type="SUPFAM" id="SSF47336">
    <property type="entry name" value="ACP-like"/>
    <property type="match status" value="5"/>
</dbReference>
<name>A0A848GM19_9BACT</name>
<dbReference type="CDD" id="cd05930">
    <property type="entry name" value="A_NRPS"/>
    <property type="match status" value="5"/>
</dbReference>
<dbReference type="SUPFAM" id="SSF52777">
    <property type="entry name" value="CoA-dependent acyltransferases"/>
    <property type="match status" value="10"/>
</dbReference>
<organism evidence="5 6">
    <name type="scientific">Chitinophaga fulva</name>
    <dbReference type="NCBI Taxonomy" id="2728842"/>
    <lineage>
        <taxon>Bacteria</taxon>
        <taxon>Pseudomonadati</taxon>
        <taxon>Bacteroidota</taxon>
        <taxon>Chitinophagia</taxon>
        <taxon>Chitinophagales</taxon>
        <taxon>Chitinophagaceae</taxon>
        <taxon>Chitinophaga</taxon>
    </lineage>
</organism>
<dbReference type="InterPro" id="IPR009081">
    <property type="entry name" value="PP-bd_ACP"/>
</dbReference>
<dbReference type="InterPro" id="IPR020845">
    <property type="entry name" value="AMP-binding_CS"/>
</dbReference>
<dbReference type="Gene3D" id="3.30.559.30">
    <property type="entry name" value="Nonribosomal peptide synthetase, condensation domain"/>
    <property type="match status" value="5"/>
</dbReference>
<feature type="domain" description="Carrier" evidence="4">
    <location>
        <begin position="2046"/>
        <end position="2121"/>
    </location>
</feature>
<dbReference type="Pfam" id="PF00550">
    <property type="entry name" value="PP-binding"/>
    <property type="match status" value="5"/>
</dbReference>
<dbReference type="Proteomes" id="UP000583266">
    <property type="component" value="Unassembled WGS sequence"/>
</dbReference>